<organism evidence="6 7">
    <name type="scientific">Volvox africanus</name>
    <dbReference type="NCBI Taxonomy" id="51714"/>
    <lineage>
        <taxon>Eukaryota</taxon>
        <taxon>Viridiplantae</taxon>
        <taxon>Chlorophyta</taxon>
        <taxon>core chlorophytes</taxon>
        <taxon>Chlorophyceae</taxon>
        <taxon>CS clade</taxon>
        <taxon>Chlamydomonadales</taxon>
        <taxon>Volvocaceae</taxon>
        <taxon>Volvox</taxon>
    </lineage>
</organism>
<dbReference type="PANTHER" id="PTHR10938:SF0">
    <property type="entry name" value="TRANSLATION INITIATION FACTOR IF-3, MITOCHONDRIAL"/>
    <property type="match status" value="1"/>
</dbReference>
<comment type="similarity">
    <text evidence="1">Belongs to the IF-3 family.</text>
</comment>
<evidence type="ECO:0000256" key="3">
    <source>
        <dbReference type="ARBA" id="ARBA00022917"/>
    </source>
</evidence>
<evidence type="ECO:0000259" key="5">
    <source>
        <dbReference type="Pfam" id="PF00707"/>
    </source>
</evidence>
<evidence type="ECO:0000256" key="1">
    <source>
        <dbReference type="ARBA" id="ARBA00005439"/>
    </source>
</evidence>
<evidence type="ECO:0000313" key="7">
    <source>
        <dbReference type="Proteomes" id="UP001165090"/>
    </source>
</evidence>
<reference evidence="6 7" key="1">
    <citation type="journal article" date="2023" name="IScience">
        <title>Expanded male sex-determining region conserved during the evolution of homothallism in the green alga Volvox.</title>
        <authorList>
            <person name="Yamamoto K."/>
            <person name="Matsuzaki R."/>
            <person name="Mahakham W."/>
            <person name="Heman W."/>
            <person name="Sekimoto H."/>
            <person name="Kawachi M."/>
            <person name="Minakuchi Y."/>
            <person name="Toyoda A."/>
            <person name="Nozaki H."/>
        </authorList>
    </citation>
    <scope>NUCLEOTIDE SEQUENCE [LARGE SCALE GENOMIC DNA]</scope>
    <source>
        <strain evidence="6 7">NIES-4468</strain>
    </source>
</reference>
<comment type="caution">
    <text evidence="6">The sequence shown here is derived from an EMBL/GenBank/DDBJ whole genome shotgun (WGS) entry which is preliminary data.</text>
</comment>
<feature type="domain" description="Translation initiation factor 3 C-terminal" evidence="5">
    <location>
        <begin position="174"/>
        <end position="254"/>
    </location>
</feature>
<name>A0ABQ5SKE4_9CHLO</name>
<gene>
    <name evidence="6" type="ORF">VaNZ11_015377</name>
</gene>
<protein>
    <recommendedName>
        <fullName evidence="5">Translation initiation factor 3 C-terminal domain-containing protein</fullName>
    </recommendedName>
</protein>
<dbReference type="InterPro" id="IPR036788">
    <property type="entry name" value="T_IF-3_C_sf"/>
</dbReference>
<keyword evidence="2" id="KW-0396">Initiation factor</keyword>
<evidence type="ECO:0000313" key="6">
    <source>
        <dbReference type="EMBL" id="GLI70467.1"/>
    </source>
</evidence>
<keyword evidence="7" id="KW-1185">Reference proteome</keyword>
<accession>A0ABQ5SKE4</accession>
<dbReference type="PANTHER" id="PTHR10938">
    <property type="entry name" value="TRANSLATION INITIATION FACTOR IF-3"/>
    <property type="match status" value="1"/>
</dbReference>
<evidence type="ECO:0000256" key="4">
    <source>
        <dbReference type="SAM" id="MobiDB-lite"/>
    </source>
</evidence>
<dbReference type="SUPFAM" id="SSF55200">
    <property type="entry name" value="Translation initiation factor IF3, C-terminal domain"/>
    <property type="match status" value="1"/>
</dbReference>
<proteinExistence type="inferred from homology"/>
<dbReference type="InterPro" id="IPR019815">
    <property type="entry name" value="Translation_initiation_fac_3_C"/>
</dbReference>
<evidence type="ECO:0000256" key="2">
    <source>
        <dbReference type="ARBA" id="ARBA00022540"/>
    </source>
</evidence>
<dbReference type="Proteomes" id="UP001165090">
    <property type="component" value="Unassembled WGS sequence"/>
</dbReference>
<dbReference type="EMBL" id="BSDZ01000094">
    <property type="protein sequence ID" value="GLI70467.1"/>
    <property type="molecule type" value="Genomic_DNA"/>
</dbReference>
<sequence length="290" mass="31058">MAVQAIFLRPMQCPAALLSSIWQLANFDLSNFPGVNSPPGCLTSNVFTISSLSGSHPGQPGAPQSYLRHSVHHSRIGAPIRKLSLAATAAICRVPCPGQQQCRVSSRCPGTLLPFRVAYTTWRTGFAASSVNAKRASHLSELEHNVADSGRSACSLSASRAGGVSTPRPKAEPVKEMHLKPRIAEHDLGYKLRQLEGWLADGIRAKVVVEFRSADQSDAAAALVDSVVSRLAGKGQALGSRQQNKNTWFVVLRPPVSKIPKQAKQQQSQAQQQQLKGDTERQGSPTATAA</sequence>
<dbReference type="Gene3D" id="3.30.110.10">
    <property type="entry name" value="Translation initiation factor 3 (IF-3), C-terminal domain"/>
    <property type="match status" value="1"/>
</dbReference>
<dbReference type="Pfam" id="PF00707">
    <property type="entry name" value="IF3_C"/>
    <property type="match status" value="1"/>
</dbReference>
<feature type="region of interest" description="Disordered" evidence="4">
    <location>
        <begin position="259"/>
        <end position="290"/>
    </location>
</feature>
<keyword evidence="3" id="KW-0648">Protein biosynthesis</keyword>
<feature type="compositionally biased region" description="Low complexity" evidence="4">
    <location>
        <begin position="262"/>
        <end position="274"/>
    </location>
</feature>
<dbReference type="InterPro" id="IPR001288">
    <property type="entry name" value="Translation_initiation_fac_3"/>
</dbReference>